<sequence length="274" mass="31932">MQHDPSKMDHGSSIKNSGLRKIDRTRSARTPDRSDIRHIDSSLLNTFSPKKKLYTSRQSTLPATLNASTIFLRRLELENNNLELELAYSEYVSSNAELILEKKIFRDTELTLTNSIKSIYEETKYLQEKFKLLETRIKDIKALSWLNDYVDDVQSHTKDFIDKQKKYEIKDTLAQLDKFLNRFNVLRCENIILPNTIEDVQRFKQTLTDCYSVLQLISDPIEADILEDLTKNYEEFITLHNEILNIKKIVADKICNLQVETLKACSYALSQNDV</sequence>
<proteinExistence type="predicted"/>
<keyword evidence="2" id="KW-1185">Reference proteome</keyword>
<organism evidence="2 3">
    <name type="scientific">Ceratosolen solmsi marchali</name>
    <dbReference type="NCBI Taxonomy" id="326594"/>
    <lineage>
        <taxon>Eukaryota</taxon>
        <taxon>Metazoa</taxon>
        <taxon>Ecdysozoa</taxon>
        <taxon>Arthropoda</taxon>
        <taxon>Hexapoda</taxon>
        <taxon>Insecta</taxon>
        <taxon>Pterygota</taxon>
        <taxon>Neoptera</taxon>
        <taxon>Endopterygota</taxon>
        <taxon>Hymenoptera</taxon>
        <taxon>Apocrita</taxon>
        <taxon>Proctotrupomorpha</taxon>
        <taxon>Chalcidoidea</taxon>
        <taxon>Agaonidae</taxon>
        <taxon>Agaoninae</taxon>
        <taxon>Ceratosolen</taxon>
    </lineage>
</organism>
<dbReference type="Proteomes" id="UP000695007">
    <property type="component" value="Unplaced"/>
</dbReference>
<dbReference type="GeneID" id="105360513"/>
<feature type="region of interest" description="Disordered" evidence="1">
    <location>
        <begin position="1"/>
        <end position="35"/>
    </location>
</feature>
<dbReference type="KEGG" id="csol:105360513"/>
<accession>A0AAJ6VM16</accession>
<dbReference type="RefSeq" id="XP_011495729.1">
    <property type="nucleotide sequence ID" value="XM_011497427.1"/>
</dbReference>
<dbReference type="AlphaFoldDB" id="A0AAJ6VM16"/>
<gene>
    <name evidence="3" type="primary">LOC105360513</name>
</gene>
<evidence type="ECO:0000313" key="2">
    <source>
        <dbReference type="Proteomes" id="UP000695007"/>
    </source>
</evidence>
<evidence type="ECO:0000256" key="1">
    <source>
        <dbReference type="SAM" id="MobiDB-lite"/>
    </source>
</evidence>
<reference evidence="3" key="1">
    <citation type="submission" date="2025-08" db="UniProtKB">
        <authorList>
            <consortium name="RefSeq"/>
        </authorList>
    </citation>
    <scope>IDENTIFICATION</scope>
</reference>
<protein>
    <submittedName>
        <fullName evidence="3">Uncharacterized protein LOC105360513</fullName>
    </submittedName>
</protein>
<feature type="compositionally biased region" description="Basic and acidic residues" evidence="1">
    <location>
        <begin position="1"/>
        <end position="12"/>
    </location>
</feature>
<evidence type="ECO:0000313" key="3">
    <source>
        <dbReference type="RefSeq" id="XP_011495729.1"/>
    </source>
</evidence>
<name>A0AAJ6VM16_9HYME</name>
<feature type="compositionally biased region" description="Basic and acidic residues" evidence="1">
    <location>
        <begin position="20"/>
        <end position="35"/>
    </location>
</feature>